<dbReference type="EMBL" id="JXJN01023597">
    <property type="status" value="NOT_ANNOTATED_CDS"/>
    <property type="molecule type" value="Genomic_DNA"/>
</dbReference>
<evidence type="ECO:0000256" key="1">
    <source>
        <dbReference type="SAM" id="MobiDB-lite"/>
    </source>
</evidence>
<name>A0A1B0C0H6_9MUSC</name>
<dbReference type="VEuPathDB" id="VectorBase:GPPI045915"/>
<feature type="compositionally biased region" description="Basic residues" evidence="1">
    <location>
        <begin position="1"/>
        <end position="18"/>
    </location>
</feature>
<dbReference type="Proteomes" id="UP000092460">
    <property type="component" value="Unassembled WGS sequence"/>
</dbReference>
<keyword evidence="3" id="KW-1185">Reference proteome</keyword>
<organism evidence="2 3">
    <name type="scientific">Glossina palpalis gambiensis</name>
    <dbReference type="NCBI Taxonomy" id="67801"/>
    <lineage>
        <taxon>Eukaryota</taxon>
        <taxon>Metazoa</taxon>
        <taxon>Ecdysozoa</taxon>
        <taxon>Arthropoda</taxon>
        <taxon>Hexapoda</taxon>
        <taxon>Insecta</taxon>
        <taxon>Pterygota</taxon>
        <taxon>Neoptera</taxon>
        <taxon>Endopterygota</taxon>
        <taxon>Diptera</taxon>
        <taxon>Brachycera</taxon>
        <taxon>Muscomorpha</taxon>
        <taxon>Hippoboscoidea</taxon>
        <taxon>Glossinidae</taxon>
        <taxon>Glossina</taxon>
    </lineage>
</organism>
<accession>A0A1B0C0H6</accession>
<evidence type="ECO:0000313" key="3">
    <source>
        <dbReference type="Proteomes" id="UP000092460"/>
    </source>
</evidence>
<reference evidence="3" key="1">
    <citation type="submission" date="2015-01" db="EMBL/GenBank/DDBJ databases">
        <authorList>
            <person name="Aksoy S."/>
            <person name="Warren W."/>
            <person name="Wilson R.K."/>
        </authorList>
    </citation>
    <scope>NUCLEOTIDE SEQUENCE [LARGE SCALE GENOMIC DNA]</scope>
    <source>
        <strain evidence="3">IAEA</strain>
    </source>
</reference>
<evidence type="ECO:0000313" key="2">
    <source>
        <dbReference type="EnsemblMetazoa" id="GPPI045915-PA"/>
    </source>
</evidence>
<feature type="region of interest" description="Disordered" evidence="1">
    <location>
        <begin position="1"/>
        <end position="28"/>
    </location>
</feature>
<reference evidence="2" key="2">
    <citation type="submission" date="2020-05" db="UniProtKB">
        <authorList>
            <consortium name="EnsemblMetazoa"/>
        </authorList>
    </citation>
    <scope>IDENTIFICATION</scope>
    <source>
        <strain evidence="2">IAEA</strain>
    </source>
</reference>
<dbReference type="STRING" id="67801.A0A1B0C0H6"/>
<proteinExistence type="predicted"/>
<dbReference type="EnsemblMetazoa" id="GPPI045915-RA">
    <property type="protein sequence ID" value="GPPI045915-PA"/>
    <property type="gene ID" value="GPPI045915"/>
</dbReference>
<dbReference type="AlphaFoldDB" id="A0A1B0C0H6"/>
<protein>
    <submittedName>
        <fullName evidence="2">Uncharacterized protein</fullName>
    </submittedName>
</protein>
<sequence>MKLLKHSSRRQSFKKRKTALPTMSRVHSAMHPVSPKAPFYPLLRQRPAALIRNGIIGSGDGPCNKGLYQVDDRVYTTSKIFIRDGYMYPRQSGQTMDPRFPYELHEFPNGTGATGLQLVTTPKVHISGEYLACTGGSEGHANCSGSLSRRGGRKAAAAEINLANQVYWLQKHRIRSRNNSGTCATPGSVSSSGLPKAISQDNEILQTNSLERHYIRNVDDLLTSIRDKQKQQHFDEKEQRDITSENICCTPQSTASHRLKKKKAMSIGLNRTDQLKKENRVILTALTTGYEKCCMIIKSYWYAKCGRTVENV</sequence>